<feature type="domain" description="Peptidase M20 dimerisation" evidence="4">
    <location>
        <begin position="608"/>
        <end position="703"/>
    </location>
</feature>
<name>A0A8H4NBX7_9PEZI</name>
<comment type="similarity">
    <text evidence="2">Belongs to the peptidase M20A family.</text>
</comment>
<reference evidence="5" key="1">
    <citation type="submission" date="2020-04" db="EMBL/GenBank/DDBJ databases">
        <title>Genome Assembly and Annotation of Botryosphaeria dothidea sdau 11-99, a Latent Pathogen of Apple Fruit Ring Rot in China.</title>
        <authorList>
            <person name="Yu C."/>
            <person name="Diao Y."/>
            <person name="Lu Q."/>
            <person name="Zhao J."/>
            <person name="Cui S."/>
            <person name="Peng C."/>
            <person name="He B."/>
            <person name="Liu H."/>
        </authorList>
    </citation>
    <scope>NUCLEOTIDE SEQUENCE [LARGE SCALE GENOMIC DNA]</scope>
    <source>
        <strain evidence="5">Sdau11-99</strain>
    </source>
</reference>
<keyword evidence="6" id="KW-1185">Reference proteome</keyword>
<dbReference type="InterPro" id="IPR036264">
    <property type="entry name" value="Bact_exopeptidase_dim_dom"/>
</dbReference>
<protein>
    <submittedName>
        <fullName evidence="5">Peptidase M20</fullName>
    </submittedName>
</protein>
<dbReference type="Pfam" id="PF07687">
    <property type="entry name" value="M20_dimer"/>
    <property type="match status" value="1"/>
</dbReference>
<sequence>MQACAPPALFARCLRTSAPRPSSAWSAARLVARRAEQLRGLQTASASSRIPDFAFAFDIDGVLLRSADPLPRAHKALSYLQSQRIPFILLTNGGGKHESERVAELSEKLEVPLDTSMFVQSHTPFAGMDHYKDKTVLVCGGDGGKCRDVAEKYGYKTVVTPGDIYATYPEIWPFSKNFLDYYKSFARPLPRPIDAANPDASLKIDAVFVYNDPRDWGLDAAIILDVLLSHQGIMGTISPKNGDRSLPNRGYLQDGQPPLYYSNPDLWWAAKYHLSRLGQGGFREALEGIWTAVTGGDRHGVELKKEVFGKPFRLTYQFAEERLNRHREGLFGKSELDPLKRVYMVGDNPESDIRGGNTYESPIGTDWKSVLVKTGVYQEGSEPSWKPRTIVGDVYDAVRTATMSKISKIITTHRPDLGPYEQLYRHLHAHPELSFQEQETAATMKAQLEAIFARFPDIQTSIHTDIGSHGLAAVLRNGADSPVVLLRADMDGLPVEELTGLPYASTKRMLAHDGKEKPTMHACGHDMHMSALLAAAETLCAARAEWTGTIVLCFQPAEELGKGAMAMVEGGLYDRVPVPDVVVGGHVMFQKAGTVGTRRGLMASAADSYNLTIHGRSGHASQPHRTCDPILTAAHTITRLQTIAAREVDPQDATVVSVGYIHAGDAVNIIPSTAELGLDVRTFSQATRLRVLESVRRIIDAESSASGAPTPPVLKETRTFPFLVNDEVATAKVEEVFAAHFGEAYDPEVPRLGGSEDCGILATSVGRPSVFFTYGGTDPEVWDKAEREGGEERIREVVPINHSGYFAPVLGALRFGVDGYVGGALAFLVKA</sequence>
<dbReference type="OrthoDB" id="270009at2759"/>
<comment type="caution">
    <text evidence="5">The sequence shown here is derived from an EMBL/GenBank/DDBJ whole genome shotgun (WGS) entry which is preliminary data.</text>
</comment>
<dbReference type="Proteomes" id="UP000572817">
    <property type="component" value="Unassembled WGS sequence"/>
</dbReference>
<comment type="similarity">
    <text evidence="1">Belongs to the peptidase M20 family.</text>
</comment>
<evidence type="ECO:0000313" key="6">
    <source>
        <dbReference type="Proteomes" id="UP000572817"/>
    </source>
</evidence>
<dbReference type="NCBIfam" id="TIGR01891">
    <property type="entry name" value="amidohydrolases"/>
    <property type="match status" value="1"/>
</dbReference>
<dbReference type="InterPro" id="IPR006353">
    <property type="entry name" value="HAD-SF_hydro_IIA_CECR5"/>
</dbReference>
<dbReference type="Pfam" id="PF13242">
    <property type="entry name" value="Hydrolase_like"/>
    <property type="match status" value="1"/>
</dbReference>
<dbReference type="EMBL" id="WWBZ02000016">
    <property type="protein sequence ID" value="KAF4309702.1"/>
    <property type="molecule type" value="Genomic_DNA"/>
</dbReference>
<dbReference type="Pfam" id="PF13344">
    <property type="entry name" value="Hydrolase_6"/>
    <property type="match status" value="1"/>
</dbReference>
<dbReference type="InterPro" id="IPR002933">
    <property type="entry name" value="Peptidase_M20"/>
</dbReference>
<dbReference type="InterPro" id="IPR036412">
    <property type="entry name" value="HAD-like_sf"/>
</dbReference>
<dbReference type="SUPFAM" id="SSF56784">
    <property type="entry name" value="HAD-like"/>
    <property type="match status" value="1"/>
</dbReference>
<accession>A0A8H4NBX7</accession>
<dbReference type="Gene3D" id="3.40.630.10">
    <property type="entry name" value="Zn peptidases"/>
    <property type="match status" value="1"/>
</dbReference>
<gene>
    <name evidence="5" type="ORF">GTA08_BOTSDO02036</name>
</gene>
<keyword evidence="3" id="KW-0378">Hydrolase</keyword>
<dbReference type="InterPro" id="IPR023214">
    <property type="entry name" value="HAD_sf"/>
</dbReference>
<proteinExistence type="inferred from homology"/>
<dbReference type="FunFam" id="3.40.50.1000:FF:000069">
    <property type="entry name" value="HAD-superfamily subfamily IIA hydrolase"/>
    <property type="match status" value="1"/>
</dbReference>
<dbReference type="InterPro" id="IPR006357">
    <property type="entry name" value="HAD-SF_hydro_IIA"/>
</dbReference>
<dbReference type="PANTHER" id="PTHR11014">
    <property type="entry name" value="PEPTIDASE M20 FAMILY MEMBER"/>
    <property type="match status" value="1"/>
</dbReference>
<dbReference type="PANTHER" id="PTHR11014:SF63">
    <property type="entry name" value="METALLOPEPTIDASE, PUTATIVE (AFU_ORTHOLOGUE AFUA_6G09600)-RELATED"/>
    <property type="match status" value="1"/>
</dbReference>
<dbReference type="SUPFAM" id="SSF55031">
    <property type="entry name" value="Bacterial exopeptidase dimerisation domain"/>
    <property type="match status" value="1"/>
</dbReference>
<dbReference type="Gene3D" id="3.30.70.360">
    <property type="match status" value="1"/>
</dbReference>
<dbReference type="GO" id="GO:0016787">
    <property type="term" value="F:hydrolase activity"/>
    <property type="evidence" value="ECO:0007669"/>
    <property type="project" value="UniProtKB-KW"/>
</dbReference>
<organism evidence="5 6">
    <name type="scientific">Botryosphaeria dothidea</name>
    <dbReference type="NCBI Taxonomy" id="55169"/>
    <lineage>
        <taxon>Eukaryota</taxon>
        <taxon>Fungi</taxon>
        <taxon>Dikarya</taxon>
        <taxon>Ascomycota</taxon>
        <taxon>Pezizomycotina</taxon>
        <taxon>Dothideomycetes</taxon>
        <taxon>Dothideomycetes incertae sedis</taxon>
        <taxon>Botryosphaeriales</taxon>
        <taxon>Botryosphaeriaceae</taxon>
        <taxon>Botryosphaeria</taxon>
    </lineage>
</organism>
<evidence type="ECO:0000313" key="5">
    <source>
        <dbReference type="EMBL" id="KAF4309702.1"/>
    </source>
</evidence>
<dbReference type="NCBIfam" id="TIGR01460">
    <property type="entry name" value="HAD-SF-IIA"/>
    <property type="match status" value="1"/>
</dbReference>
<dbReference type="FunFam" id="3.30.70.360:FF:000001">
    <property type="entry name" value="N-acetyldiaminopimelate deacetylase"/>
    <property type="match status" value="1"/>
</dbReference>
<dbReference type="InterPro" id="IPR017439">
    <property type="entry name" value="Amidohydrolase"/>
</dbReference>
<dbReference type="Pfam" id="PF01546">
    <property type="entry name" value="Peptidase_M20"/>
    <property type="match status" value="1"/>
</dbReference>
<dbReference type="Gene3D" id="3.40.50.1000">
    <property type="entry name" value="HAD superfamily/HAD-like"/>
    <property type="match status" value="2"/>
</dbReference>
<evidence type="ECO:0000259" key="4">
    <source>
        <dbReference type="Pfam" id="PF07687"/>
    </source>
</evidence>
<evidence type="ECO:0000256" key="2">
    <source>
        <dbReference type="ARBA" id="ARBA00006247"/>
    </source>
</evidence>
<evidence type="ECO:0000256" key="1">
    <source>
        <dbReference type="ARBA" id="ARBA00006153"/>
    </source>
</evidence>
<dbReference type="SUPFAM" id="SSF53187">
    <property type="entry name" value="Zn-dependent exopeptidases"/>
    <property type="match status" value="1"/>
</dbReference>
<dbReference type="NCBIfam" id="TIGR01456">
    <property type="entry name" value="CECR5"/>
    <property type="match status" value="1"/>
</dbReference>
<dbReference type="InterPro" id="IPR011650">
    <property type="entry name" value="Peptidase_M20_dimer"/>
</dbReference>
<evidence type="ECO:0000256" key="3">
    <source>
        <dbReference type="ARBA" id="ARBA00022801"/>
    </source>
</evidence>
<dbReference type="AlphaFoldDB" id="A0A8H4NBX7"/>